<gene>
    <name evidence="2" type="ORF">IFM89_010233</name>
</gene>
<accession>A0A835IPG1</accession>
<evidence type="ECO:0000313" key="2">
    <source>
        <dbReference type="EMBL" id="KAF9619922.1"/>
    </source>
</evidence>
<keyword evidence="3" id="KW-1185">Reference proteome</keyword>
<name>A0A835IPG1_9MAGN</name>
<evidence type="ECO:0000313" key="3">
    <source>
        <dbReference type="Proteomes" id="UP000631114"/>
    </source>
</evidence>
<reference evidence="2 3" key="1">
    <citation type="submission" date="2020-10" db="EMBL/GenBank/DDBJ databases">
        <title>The Coptis chinensis genome and diversification of protoberbering-type alkaloids.</title>
        <authorList>
            <person name="Wang B."/>
            <person name="Shu S."/>
            <person name="Song C."/>
            <person name="Liu Y."/>
        </authorList>
    </citation>
    <scope>NUCLEOTIDE SEQUENCE [LARGE SCALE GENOMIC DNA]</scope>
    <source>
        <strain evidence="2">HL-2020</strain>
        <tissue evidence="2">Leaf</tissue>
    </source>
</reference>
<comment type="caution">
    <text evidence="2">The sequence shown here is derived from an EMBL/GenBank/DDBJ whole genome shotgun (WGS) entry which is preliminary data.</text>
</comment>
<feature type="chain" id="PRO_5032469072" evidence="1">
    <location>
        <begin position="16"/>
        <end position="115"/>
    </location>
</feature>
<evidence type="ECO:0000256" key="1">
    <source>
        <dbReference type="SAM" id="SignalP"/>
    </source>
</evidence>
<dbReference type="EMBL" id="JADFTS010000002">
    <property type="protein sequence ID" value="KAF9619922.1"/>
    <property type="molecule type" value="Genomic_DNA"/>
</dbReference>
<keyword evidence="1" id="KW-0732">Signal</keyword>
<organism evidence="2 3">
    <name type="scientific">Coptis chinensis</name>
    <dbReference type="NCBI Taxonomy" id="261450"/>
    <lineage>
        <taxon>Eukaryota</taxon>
        <taxon>Viridiplantae</taxon>
        <taxon>Streptophyta</taxon>
        <taxon>Embryophyta</taxon>
        <taxon>Tracheophyta</taxon>
        <taxon>Spermatophyta</taxon>
        <taxon>Magnoliopsida</taxon>
        <taxon>Ranunculales</taxon>
        <taxon>Ranunculaceae</taxon>
        <taxon>Coptidoideae</taxon>
        <taxon>Coptis</taxon>
    </lineage>
</organism>
<proteinExistence type="predicted"/>
<protein>
    <submittedName>
        <fullName evidence="2">Uncharacterized protein</fullName>
    </submittedName>
</protein>
<dbReference type="Proteomes" id="UP000631114">
    <property type="component" value="Unassembled WGS sequence"/>
</dbReference>
<sequence>MQAFVVFIIPSLVISNWFVTTKQVEDASKFATHFVHKEAVLGIEPAATLLFPANASAVNLARLLNSSLNATKPSLSTIETKAAPHLFLALKTNSLSQISYIGSGSFIYSYYTEGN</sequence>
<dbReference type="AlphaFoldDB" id="A0A835IPG1"/>
<feature type="signal peptide" evidence="1">
    <location>
        <begin position="1"/>
        <end position="15"/>
    </location>
</feature>